<organism evidence="1 2">
    <name type="scientific">Paludibaculum fermentans</name>
    <dbReference type="NCBI Taxonomy" id="1473598"/>
    <lineage>
        <taxon>Bacteria</taxon>
        <taxon>Pseudomonadati</taxon>
        <taxon>Acidobacteriota</taxon>
        <taxon>Terriglobia</taxon>
        <taxon>Bryobacterales</taxon>
        <taxon>Bryobacteraceae</taxon>
        <taxon>Paludibaculum</taxon>
    </lineage>
</organism>
<keyword evidence="2" id="KW-1185">Reference proteome</keyword>
<dbReference type="RefSeq" id="WP_194447660.1">
    <property type="nucleotide sequence ID" value="NZ_CP063849.1"/>
</dbReference>
<dbReference type="Pfam" id="PF04390">
    <property type="entry name" value="LptE"/>
    <property type="match status" value="1"/>
</dbReference>
<evidence type="ECO:0000313" key="2">
    <source>
        <dbReference type="Proteomes" id="UP000593892"/>
    </source>
</evidence>
<protein>
    <recommendedName>
        <fullName evidence="3">LPS-assembly lipoprotein LptE</fullName>
    </recommendedName>
</protein>
<dbReference type="InterPro" id="IPR007485">
    <property type="entry name" value="LPS_assembly_LptE"/>
</dbReference>
<dbReference type="AlphaFoldDB" id="A0A7S7NLS9"/>
<dbReference type="Gene3D" id="3.30.160.150">
    <property type="entry name" value="Lipoprotein like domain"/>
    <property type="match status" value="1"/>
</dbReference>
<dbReference type="KEGG" id="pfer:IRI77_24670"/>
<proteinExistence type="predicted"/>
<evidence type="ECO:0000313" key="1">
    <source>
        <dbReference type="EMBL" id="QOY85991.1"/>
    </source>
</evidence>
<dbReference type="PROSITE" id="PS51257">
    <property type="entry name" value="PROKAR_LIPOPROTEIN"/>
    <property type="match status" value="1"/>
</dbReference>
<sequence>MRPALLVLAAVLGLGGCGYHVGGHSDLLPATLQSIAIPAFGNTTTRYKLTEQLPGAIGREFLSRTRYRVIPTVDQADAVLTGAVVNFYTAPTIFDQKTGRAAGIQVSVIMNISLTERKTGKVIYKRDNMEVRQRYEVATDQLQYFDESAVALQRLSQEVARQVVSSVLEAF</sequence>
<gene>
    <name evidence="1" type="ORF">IRI77_24670</name>
</gene>
<accession>A0A7S7NLS9</accession>
<dbReference type="EMBL" id="CP063849">
    <property type="protein sequence ID" value="QOY85991.1"/>
    <property type="molecule type" value="Genomic_DNA"/>
</dbReference>
<reference evidence="1 2" key="1">
    <citation type="submission" date="2020-10" db="EMBL/GenBank/DDBJ databases">
        <title>Complete genome sequence of Paludibaculum fermentans P105T, a facultatively anaerobic acidobacterium capable of dissimilatory Fe(III) reduction.</title>
        <authorList>
            <person name="Dedysh S.N."/>
            <person name="Beletsky A.V."/>
            <person name="Kulichevskaya I.S."/>
            <person name="Mardanov A.V."/>
            <person name="Ravin N.V."/>
        </authorList>
    </citation>
    <scope>NUCLEOTIDE SEQUENCE [LARGE SCALE GENOMIC DNA]</scope>
    <source>
        <strain evidence="1 2">P105</strain>
    </source>
</reference>
<evidence type="ECO:0008006" key="3">
    <source>
        <dbReference type="Google" id="ProtNLM"/>
    </source>
</evidence>
<dbReference type="Proteomes" id="UP000593892">
    <property type="component" value="Chromosome"/>
</dbReference>
<dbReference type="GO" id="GO:0019867">
    <property type="term" value="C:outer membrane"/>
    <property type="evidence" value="ECO:0007669"/>
    <property type="project" value="InterPro"/>
</dbReference>
<dbReference type="GO" id="GO:0043165">
    <property type="term" value="P:Gram-negative-bacterium-type cell outer membrane assembly"/>
    <property type="evidence" value="ECO:0007669"/>
    <property type="project" value="InterPro"/>
</dbReference>
<name>A0A7S7NLS9_PALFE</name>